<accession>A0A6S7KUI5</accession>
<protein>
    <submittedName>
        <fullName evidence="2">Uncharacterized protein</fullName>
    </submittedName>
</protein>
<sequence>KLKKVEKRMKKSTVIGNTNPILENVSPLSKPYVVKVKENVTTYLQDKQRGVTNNESNMKRGGSQIEENINGKESCSSELGHSSSYEIEADNITNSSIENDKGVNNSESNAGFDPNEENVHEKDSPNQIEESGQNSALPQLGDDHCFRKIKKESNGDERIDTNQENTPEKDSAFLQLGTAHDVCKTNVATYNEQTSNKYNIL</sequence>
<comment type="caution">
    <text evidence="2">The sequence shown here is derived from an EMBL/GenBank/DDBJ whole genome shotgun (WGS) entry which is preliminary data.</text>
</comment>
<evidence type="ECO:0000313" key="3">
    <source>
        <dbReference type="Proteomes" id="UP001152795"/>
    </source>
</evidence>
<dbReference type="EMBL" id="CACRXK020037102">
    <property type="protein sequence ID" value="CAB4044981.1"/>
    <property type="molecule type" value="Genomic_DNA"/>
</dbReference>
<reference evidence="2" key="1">
    <citation type="submission" date="2020-04" db="EMBL/GenBank/DDBJ databases">
        <authorList>
            <person name="Alioto T."/>
            <person name="Alioto T."/>
            <person name="Gomez Garrido J."/>
        </authorList>
    </citation>
    <scope>NUCLEOTIDE SEQUENCE</scope>
    <source>
        <strain evidence="2">A484AB</strain>
    </source>
</reference>
<gene>
    <name evidence="2" type="ORF">PACLA_8A082765</name>
</gene>
<proteinExistence type="predicted"/>
<name>A0A6S7KUI5_PARCT</name>
<feature type="compositionally biased region" description="Polar residues" evidence="1">
    <location>
        <begin position="125"/>
        <end position="137"/>
    </location>
</feature>
<keyword evidence="3" id="KW-1185">Reference proteome</keyword>
<evidence type="ECO:0000256" key="1">
    <source>
        <dbReference type="SAM" id="MobiDB-lite"/>
    </source>
</evidence>
<dbReference type="Proteomes" id="UP001152795">
    <property type="component" value="Unassembled WGS sequence"/>
</dbReference>
<organism evidence="2 3">
    <name type="scientific">Paramuricea clavata</name>
    <name type="common">Red gorgonian</name>
    <name type="synonym">Violescent sea-whip</name>
    <dbReference type="NCBI Taxonomy" id="317549"/>
    <lineage>
        <taxon>Eukaryota</taxon>
        <taxon>Metazoa</taxon>
        <taxon>Cnidaria</taxon>
        <taxon>Anthozoa</taxon>
        <taxon>Octocorallia</taxon>
        <taxon>Malacalcyonacea</taxon>
        <taxon>Plexauridae</taxon>
        <taxon>Paramuricea</taxon>
    </lineage>
</organism>
<feature type="non-terminal residue" evidence="2">
    <location>
        <position position="201"/>
    </location>
</feature>
<feature type="non-terminal residue" evidence="2">
    <location>
        <position position="1"/>
    </location>
</feature>
<dbReference type="AlphaFoldDB" id="A0A6S7KUI5"/>
<feature type="region of interest" description="Disordered" evidence="1">
    <location>
        <begin position="96"/>
        <end position="142"/>
    </location>
</feature>
<evidence type="ECO:0000313" key="2">
    <source>
        <dbReference type="EMBL" id="CAB4044981.1"/>
    </source>
</evidence>
<feature type="region of interest" description="Disordered" evidence="1">
    <location>
        <begin position="48"/>
        <end position="81"/>
    </location>
</feature>
<dbReference type="OrthoDB" id="5967635at2759"/>
<feature type="compositionally biased region" description="Polar residues" evidence="1">
    <location>
        <begin position="96"/>
        <end position="109"/>
    </location>
</feature>